<organism evidence="2 3">
    <name type="scientific">Micromonospora carbonacea</name>
    <dbReference type="NCBI Taxonomy" id="47853"/>
    <lineage>
        <taxon>Bacteria</taxon>
        <taxon>Bacillati</taxon>
        <taxon>Actinomycetota</taxon>
        <taxon>Actinomycetes</taxon>
        <taxon>Micromonosporales</taxon>
        <taxon>Micromonosporaceae</taxon>
        <taxon>Micromonospora</taxon>
    </lineage>
</organism>
<feature type="domain" description="NADP-dependent oxidoreductase" evidence="1">
    <location>
        <begin position="9"/>
        <end position="312"/>
    </location>
</feature>
<dbReference type="PANTHER" id="PTHR43364">
    <property type="entry name" value="NADH-SPECIFIC METHYLGLYOXAL REDUCTASE-RELATED"/>
    <property type="match status" value="1"/>
</dbReference>
<dbReference type="AlphaFoldDB" id="A0A1C5AWQ4"/>
<dbReference type="InterPro" id="IPR036812">
    <property type="entry name" value="NAD(P)_OxRdtase_dom_sf"/>
</dbReference>
<dbReference type="RefSeq" id="WP_074479067.1">
    <property type="nucleotide sequence ID" value="NZ_FMCT01000022.1"/>
</dbReference>
<protein>
    <submittedName>
        <fullName evidence="2">Predicted oxidoreductase</fullName>
    </submittedName>
</protein>
<reference evidence="3" key="1">
    <citation type="submission" date="2016-06" db="EMBL/GenBank/DDBJ databases">
        <authorList>
            <person name="Varghese N."/>
            <person name="Submissions Spin"/>
        </authorList>
    </citation>
    <scope>NUCLEOTIDE SEQUENCE [LARGE SCALE GENOMIC DNA]</scope>
    <source>
        <strain evidence="3">DSM 43168</strain>
    </source>
</reference>
<evidence type="ECO:0000313" key="3">
    <source>
        <dbReference type="Proteomes" id="UP000183585"/>
    </source>
</evidence>
<dbReference type="Pfam" id="PF00248">
    <property type="entry name" value="Aldo_ket_red"/>
    <property type="match status" value="1"/>
</dbReference>
<name>A0A1C5AWQ4_9ACTN</name>
<dbReference type="GO" id="GO:0005829">
    <property type="term" value="C:cytosol"/>
    <property type="evidence" value="ECO:0007669"/>
    <property type="project" value="TreeGrafter"/>
</dbReference>
<dbReference type="Gene3D" id="3.20.20.100">
    <property type="entry name" value="NADP-dependent oxidoreductase domain"/>
    <property type="match status" value="1"/>
</dbReference>
<dbReference type="EMBL" id="FMCT01000022">
    <property type="protein sequence ID" value="SCF49494.1"/>
    <property type="molecule type" value="Genomic_DNA"/>
</dbReference>
<gene>
    <name evidence="2" type="ORF">GA0070563_12275</name>
</gene>
<dbReference type="Proteomes" id="UP000183585">
    <property type="component" value="Unassembled WGS sequence"/>
</dbReference>
<evidence type="ECO:0000259" key="1">
    <source>
        <dbReference type="Pfam" id="PF00248"/>
    </source>
</evidence>
<evidence type="ECO:0000313" key="2">
    <source>
        <dbReference type="EMBL" id="SCF49494.1"/>
    </source>
</evidence>
<keyword evidence="3" id="KW-1185">Reference proteome</keyword>
<proteinExistence type="predicted"/>
<dbReference type="InterPro" id="IPR050523">
    <property type="entry name" value="AKR_Detox_Biosynth"/>
</dbReference>
<accession>A0A1C5AWQ4</accession>
<sequence>MAGDRAAARLVLGTMNYGTTVDQERAFALLDRFVEVGGEWLDTASCYAFWSDPAGLGGASERVVGAWLQARPGGRARVRIATKVRYDPLVAHRWPESAEGLSASAIAAGVAGSLSRLGVDAVDLLWAHGEDRSVPLAETVTAFGDLVGRGTVRRVGAANHASWRVEQARALARDHGVAQWSAVQLRHSLAQPRPGAVLPDQGHKLLTADDLDYAHTEGLDVWAYTPLINGGYVRPDKPLPDAYAHPGTSRVLGVLDEITVETGATRNQVVLAWLLRQGIRPIVGVSSLAQLDEAVDAVDVPLEDGHMARLADAR</sequence>
<dbReference type="InterPro" id="IPR023210">
    <property type="entry name" value="NADP_OxRdtase_dom"/>
</dbReference>
<dbReference type="SUPFAM" id="SSF51430">
    <property type="entry name" value="NAD(P)-linked oxidoreductase"/>
    <property type="match status" value="1"/>
</dbReference>
<dbReference type="PANTHER" id="PTHR43364:SF6">
    <property type="entry name" value="OXIDOREDUCTASE-RELATED"/>
    <property type="match status" value="1"/>
</dbReference>